<protein>
    <recommendedName>
        <fullName evidence="3">pantoate--beta-alanine ligase (AMP-forming)</fullName>
        <ecNumber evidence="3">6.3.2.1</ecNumber>
    </recommendedName>
</protein>
<dbReference type="EMBL" id="CAEZTF010000051">
    <property type="protein sequence ID" value="CAB4558478.1"/>
    <property type="molecule type" value="Genomic_DNA"/>
</dbReference>
<dbReference type="EC" id="6.3.2.1" evidence="3"/>
<dbReference type="CDD" id="cd00560">
    <property type="entry name" value="PanC"/>
    <property type="match status" value="1"/>
</dbReference>
<evidence type="ECO:0000256" key="2">
    <source>
        <dbReference type="ARBA" id="ARBA00009256"/>
    </source>
</evidence>
<name>A0A6J6DA47_9ZZZZ</name>
<evidence type="ECO:0000256" key="5">
    <source>
        <dbReference type="ARBA" id="ARBA00022655"/>
    </source>
</evidence>
<dbReference type="InterPro" id="IPR004821">
    <property type="entry name" value="Cyt_trans-like"/>
</dbReference>
<dbReference type="GO" id="GO:0015940">
    <property type="term" value="P:pantothenate biosynthetic process"/>
    <property type="evidence" value="ECO:0007669"/>
    <property type="project" value="UniProtKB-UniPathway"/>
</dbReference>
<sequence>MQRATSSKELAKALEFAKRENLEVAFVPTMGALHEGHLSLVAEARKHTPFVVVSIFVNPLQFGIGEDFDKYPRTIEEDAAKLEAIGVDVLYTPTVNDLYKSNMEITAHAGSIGEVLEGGDRLGHFDGVLTVVSRLFDAVKPKYAVFGQKDAQQVFLIKQMAKVDYPQIEIVVGPTIRDESGLALSSRNVYLSEEELKAATQISAALRAGKTASVASETGKIAAAVQTAETALLAIPQAKLGYISLVDAKTFEPVLDDFEGPALLLAAVVVGKTRLIDNIEITF</sequence>
<comment type="similarity">
    <text evidence="2">Belongs to the pantothenate synthetase family.</text>
</comment>
<dbReference type="InterPro" id="IPR042176">
    <property type="entry name" value="Pantoate_ligase_C"/>
</dbReference>
<comment type="pathway">
    <text evidence="1">Cofactor biosynthesis; (R)-pantothenate biosynthesis; (R)-pantothenate from (R)-pantoate and beta-alanine: step 1/1.</text>
</comment>
<dbReference type="AlphaFoldDB" id="A0A6J6DA47"/>
<keyword evidence="6" id="KW-0547">Nucleotide-binding</keyword>
<proteinExistence type="inferred from homology"/>
<keyword evidence="5" id="KW-0566">Pantothenate biosynthesis</keyword>
<dbReference type="HAMAP" id="MF_00158">
    <property type="entry name" value="PanC"/>
    <property type="match status" value="1"/>
</dbReference>
<dbReference type="GO" id="GO:0005524">
    <property type="term" value="F:ATP binding"/>
    <property type="evidence" value="ECO:0007669"/>
    <property type="project" value="UniProtKB-KW"/>
</dbReference>
<dbReference type="SUPFAM" id="SSF52374">
    <property type="entry name" value="Nucleotidylyl transferase"/>
    <property type="match status" value="1"/>
</dbReference>
<evidence type="ECO:0000256" key="6">
    <source>
        <dbReference type="ARBA" id="ARBA00022741"/>
    </source>
</evidence>
<dbReference type="InterPro" id="IPR014729">
    <property type="entry name" value="Rossmann-like_a/b/a_fold"/>
</dbReference>
<gene>
    <name evidence="9" type="ORF">UFOPK1618_00367</name>
</gene>
<evidence type="ECO:0000256" key="1">
    <source>
        <dbReference type="ARBA" id="ARBA00004990"/>
    </source>
</evidence>
<organism evidence="9">
    <name type="scientific">freshwater metagenome</name>
    <dbReference type="NCBI Taxonomy" id="449393"/>
    <lineage>
        <taxon>unclassified sequences</taxon>
        <taxon>metagenomes</taxon>
        <taxon>ecological metagenomes</taxon>
    </lineage>
</organism>
<keyword evidence="4" id="KW-0436">Ligase</keyword>
<dbReference type="InterPro" id="IPR003721">
    <property type="entry name" value="Pantoate_ligase"/>
</dbReference>
<evidence type="ECO:0000256" key="7">
    <source>
        <dbReference type="ARBA" id="ARBA00022840"/>
    </source>
</evidence>
<dbReference type="Gene3D" id="3.40.50.620">
    <property type="entry name" value="HUPs"/>
    <property type="match status" value="1"/>
</dbReference>
<dbReference type="Gene3D" id="3.30.1300.10">
    <property type="entry name" value="Pantoate-beta-alanine ligase, C-terminal domain"/>
    <property type="match status" value="1"/>
</dbReference>
<evidence type="ECO:0000256" key="3">
    <source>
        <dbReference type="ARBA" id="ARBA00012219"/>
    </source>
</evidence>
<dbReference type="NCBIfam" id="TIGR00018">
    <property type="entry name" value="panC"/>
    <property type="match status" value="1"/>
</dbReference>
<accession>A0A6J6DA47</accession>
<dbReference type="GO" id="GO:0005829">
    <property type="term" value="C:cytosol"/>
    <property type="evidence" value="ECO:0007669"/>
    <property type="project" value="TreeGrafter"/>
</dbReference>
<dbReference type="GO" id="GO:0004592">
    <property type="term" value="F:pantoate-beta-alanine ligase activity"/>
    <property type="evidence" value="ECO:0007669"/>
    <property type="project" value="UniProtKB-EC"/>
</dbReference>
<evidence type="ECO:0000256" key="8">
    <source>
        <dbReference type="ARBA" id="ARBA00048258"/>
    </source>
</evidence>
<comment type="catalytic activity">
    <reaction evidence="8">
        <text>(R)-pantoate + beta-alanine + ATP = (R)-pantothenate + AMP + diphosphate + H(+)</text>
        <dbReference type="Rhea" id="RHEA:10912"/>
        <dbReference type="ChEBI" id="CHEBI:15378"/>
        <dbReference type="ChEBI" id="CHEBI:15980"/>
        <dbReference type="ChEBI" id="CHEBI:29032"/>
        <dbReference type="ChEBI" id="CHEBI:30616"/>
        <dbReference type="ChEBI" id="CHEBI:33019"/>
        <dbReference type="ChEBI" id="CHEBI:57966"/>
        <dbReference type="ChEBI" id="CHEBI:456215"/>
        <dbReference type="EC" id="6.3.2.1"/>
    </reaction>
</comment>
<dbReference type="NCBIfam" id="TIGR00125">
    <property type="entry name" value="cyt_tran_rel"/>
    <property type="match status" value="1"/>
</dbReference>
<evidence type="ECO:0000256" key="4">
    <source>
        <dbReference type="ARBA" id="ARBA00022598"/>
    </source>
</evidence>
<dbReference type="UniPathway" id="UPA00028">
    <property type="reaction ID" value="UER00005"/>
</dbReference>
<dbReference type="PANTHER" id="PTHR21299">
    <property type="entry name" value="CYTIDYLATE KINASE/PANTOATE-BETA-ALANINE LIGASE"/>
    <property type="match status" value="1"/>
</dbReference>
<reference evidence="9" key="1">
    <citation type="submission" date="2020-05" db="EMBL/GenBank/DDBJ databases">
        <authorList>
            <person name="Chiriac C."/>
            <person name="Salcher M."/>
            <person name="Ghai R."/>
            <person name="Kavagutti S V."/>
        </authorList>
    </citation>
    <scope>NUCLEOTIDE SEQUENCE</scope>
</reference>
<evidence type="ECO:0000313" key="9">
    <source>
        <dbReference type="EMBL" id="CAB4558478.1"/>
    </source>
</evidence>
<keyword evidence="7" id="KW-0067">ATP-binding</keyword>
<dbReference type="PANTHER" id="PTHR21299:SF1">
    <property type="entry name" value="PANTOATE--BETA-ALANINE LIGASE"/>
    <property type="match status" value="1"/>
</dbReference>
<dbReference type="Pfam" id="PF02569">
    <property type="entry name" value="Pantoate_ligase"/>
    <property type="match status" value="1"/>
</dbReference>